<dbReference type="InterPro" id="IPR020841">
    <property type="entry name" value="PKS_Beta-ketoAc_synthase_dom"/>
</dbReference>
<evidence type="ECO:0000256" key="4">
    <source>
        <dbReference type="RuleBase" id="RU003694"/>
    </source>
</evidence>
<keyword evidence="3 4" id="KW-0808">Transferase</keyword>
<dbReference type="PANTHER" id="PTHR11712">
    <property type="entry name" value="POLYKETIDE SYNTHASE-RELATED"/>
    <property type="match status" value="1"/>
</dbReference>
<dbReference type="EMBL" id="PIPX01000002">
    <property type="protein sequence ID" value="RUO53651.1"/>
    <property type="molecule type" value="Genomic_DNA"/>
</dbReference>
<dbReference type="Pfam" id="PF02801">
    <property type="entry name" value="Ketoacyl-synt_C"/>
    <property type="match status" value="1"/>
</dbReference>
<comment type="similarity">
    <text evidence="2 4">Belongs to the thiolase-like superfamily. Beta-ketoacyl-ACP synthases family.</text>
</comment>
<dbReference type="NCBIfam" id="NF006618">
    <property type="entry name" value="PRK09185.1"/>
    <property type="match status" value="1"/>
</dbReference>
<feature type="domain" description="Ketosynthase family 3 (KS3)" evidence="5">
    <location>
        <begin position="1"/>
        <end position="395"/>
    </location>
</feature>
<dbReference type="GO" id="GO:0005829">
    <property type="term" value="C:cytosol"/>
    <property type="evidence" value="ECO:0007669"/>
    <property type="project" value="TreeGrafter"/>
</dbReference>
<dbReference type="InterPro" id="IPR014031">
    <property type="entry name" value="Ketoacyl_synth_C"/>
</dbReference>
<dbReference type="InterPro" id="IPR000794">
    <property type="entry name" value="Beta-ketoacyl_synthase"/>
</dbReference>
<evidence type="ECO:0000313" key="7">
    <source>
        <dbReference type="Proteomes" id="UP000287649"/>
    </source>
</evidence>
<comment type="pathway">
    <text evidence="1">Lipid metabolism.</text>
</comment>
<dbReference type="RefSeq" id="WP_126773590.1">
    <property type="nucleotide sequence ID" value="NZ_PIPX01000002.1"/>
</dbReference>
<dbReference type="AlphaFoldDB" id="A0A432XYJ2"/>
<dbReference type="GO" id="GO:0004315">
    <property type="term" value="F:3-oxoacyl-[acyl-carrier-protein] synthase activity"/>
    <property type="evidence" value="ECO:0007669"/>
    <property type="project" value="TreeGrafter"/>
</dbReference>
<dbReference type="SUPFAM" id="SSF53901">
    <property type="entry name" value="Thiolase-like"/>
    <property type="match status" value="1"/>
</dbReference>
<dbReference type="PANTHER" id="PTHR11712:SF320">
    <property type="entry name" value="BETA-KETOACYL SYNTHASE"/>
    <property type="match status" value="1"/>
</dbReference>
<keyword evidence="7" id="KW-1185">Reference proteome</keyword>
<evidence type="ECO:0000313" key="6">
    <source>
        <dbReference type="EMBL" id="RUO53651.1"/>
    </source>
</evidence>
<evidence type="ECO:0000256" key="1">
    <source>
        <dbReference type="ARBA" id="ARBA00005189"/>
    </source>
</evidence>
<evidence type="ECO:0000259" key="5">
    <source>
        <dbReference type="PROSITE" id="PS52004"/>
    </source>
</evidence>
<dbReference type="OrthoDB" id="9808669at2"/>
<dbReference type="GO" id="GO:0006633">
    <property type="term" value="P:fatty acid biosynthetic process"/>
    <property type="evidence" value="ECO:0007669"/>
    <property type="project" value="TreeGrafter"/>
</dbReference>
<dbReference type="SMART" id="SM00825">
    <property type="entry name" value="PKS_KS"/>
    <property type="match status" value="1"/>
</dbReference>
<organism evidence="6 7">
    <name type="scientific">Pseudidiomarina homiensis</name>
    <dbReference type="NCBI Taxonomy" id="364198"/>
    <lineage>
        <taxon>Bacteria</taxon>
        <taxon>Pseudomonadati</taxon>
        <taxon>Pseudomonadota</taxon>
        <taxon>Gammaproteobacteria</taxon>
        <taxon>Alteromonadales</taxon>
        <taxon>Idiomarinaceae</taxon>
        <taxon>Pseudidiomarina</taxon>
    </lineage>
</organism>
<evidence type="ECO:0000256" key="3">
    <source>
        <dbReference type="ARBA" id="ARBA00022679"/>
    </source>
</evidence>
<dbReference type="Pfam" id="PF00109">
    <property type="entry name" value="ketoacyl-synt"/>
    <property type="match status" value="1"/>
</dbReference>
<gene>
    <name evidence="6" type="ORF">CWI70_10770</name>
</gene>
<comment type="caution">
    <text evidence="6">The sequence shown here is derived from an EMBL/GenBank/DDBJ whole genome shotgun (WGS) entry which is preliminary data.</text>
</comment>
<proteinExistence type="inferred from homology"/>
<dbReference type="InterPro" id="IPR016039">
    <property type="entry name" value="Thiolase-like"/>
</dbReference>
<dbReference type="InterPro" id="IPR014030">
    <property type="entry name" value="Ketoacyl_synth_N"/>
</dbReference>
<name>A0A432XYJ2_9GAMM</name>
<accession>A0A432XYJ2</accession>
<protein>
    <submittedName>
        <fullName evidence="6">Beta-ketoacyl-[acyl-carrier-protein] synthase II</fullName>
    </submittedName>
</protein>
<evidence type="ECO:0000256" key="2">
    <source>
        <dbReference type="ARBA" id="ARBA00008467"/>
    </source>
</evidence>
<dbReference type="PROSITE" id="PS52004">
    <property type="entry name" value="KS3_2"/>
    <property type="match status" value="1"/>
</dbReference>
<sequence>MYLNHLGVICALGNNPHEVWQNAVRGSQLGMQTSNFPLVDGTPIIVGQVADEQLPSLAAMPPNYQTRNNQLAAAALTDLRSAIENCKAQFGAERVAVIVGTSTSGIAEGEQALKHYTEQQKLPDSFHYSMQEMAAPADFIAQYCGVSGPRYSISIACSSSARALMSAREILTSGLADAVIVGGVDSLCRLTLNGFRALESTSAGLCQPFSKQRDGINIGEAAAFFIATREPLADAADQICLRGAGHASDAYHMTAPEPHGRGAQLAISAALRQANLAPQAIDYINLHGTGTPLNDAMEASALASLELNHAFASSTKPLTGHTLGAAGALEAALCWLTLNATEGQLPMHCYDGVYDDAIEKLPLVTSDSKLEHRAQHCLSNSFAFGGNNVALIFSRSDVGGTTNDSTD</sequence>
<reference evidence="7" key="1">
    <citation type="journal article" date="2018" name="Front. Microbiol.">
        <title>Genome-Based Analysis Reveals the Taxonomy and Diversity of the Family Idiomarinaceae.</title>
        <authorList>
            <person name="Liu Y."/>
            <person name="Lai Q."/>
            <person name="Shao Z."/>
        </authorList>
    </citation>
    <scope>NUCLEOTIDE SEQUENCE [LARGE SCALE GENOMIC DNA]</scope>
    <source>
        <strain evidence="7">PO-M2</strain>
    </source>
</reference>
<dbReference type="Gene3D" id="3.40.47.10">
    <property type="match status" value="1"/>
</dbReference>
<dbReference type="Proteomes" id="UP000287649">
    <property type="component" value="Unassembled WGS sequence"/>
</dbReference>